<protein>
    <submittedName>
        <fullName evidence="1">Uncharacterized protein</fullName>
    </submittedName>
</protein>
<reference evidence="1 2" key="1">
    <citation type="journal article" date="2019" name="Sci. Rep.">
        <title>Orb-weaving spider Araneus ventricosus genome elucidates the spidroin gene catalogue.</title>
        <authorList>
            <person name="Kono N."/>
            <person name="Nakamura H."/>
            <person name="Ohtoshi R."/>
            <person name="Moran D.A.P."/>
            <person name="Shinohara A."/>
            <person name="Yoshida Y."/>
            <person name="Fujiwara M."/>
            <person name="Mori M."/>
            <person name="Tomita M."/>
            <person name="Arakawa K."/>
        </authorList>
    </citation>
    <scope>NUCLEOTIDE SEQUENCE [LARGE SCALE GENOMIC DNA]</scope>
</reference>
<gene>
    <name evidence="1" type="ORF">AVEN_122107_1</name>
</gene>
<evidence type="ECO:0000313" key="1">
    <source>
        <dbReference type="EMBL" id="GBN53267.1"/>
    </source>
</evidence>
<dbReference type="EMBL" id="BGPR01011848">
    <property type="protein sequence ID" value="GBN53267.1"/>
    <property type="molecule type" value="Genomic_DNA"/>
</dbReference>
<dbReference type="AlphaFoldDB" id="A0A4Y2PSQ8"/>
<accession>A0A4Y2PSQ8</accession>
<comment type="caution">
    <text evidence="1">The sequence shown here is derived from an EMBL/GenBank/DDBJ whole genome shotgun (WGS) entry which is preliminary data.</text>
</comment>
<keyword evidence="2" id="KW-1185">Reference proteome</keyword>
<organism evidence="1 2">
    <name type="scientific">Araneus ventricosus</name>
    <name type="common">Orbweaver spider</name>
    <name type="synonym">Epeira ventricosa</name>
    <dbReference type="NCBI Taxonomy" id="182803"/>
    <lineage>
        <taxon>Eukaryota</taxon>
        <taxon>Metazoa</taxon>
        <taxon>Ecdysozoa</taxon>
        <taxon>Arthropoda</taxon>
        <taxon>Chelicerata</taxon>
        <taxon>Arachnida</taxon>
        <taxon>Araneae</taxon>
        <taxon>Araneomorphae</taxon>
        <taxon>Entelegynae</taxon>
        <taxon>Araneoidea</taxon>
        <taxon>Araneidae</taxon>
        <taxon>Araneus</taxon>
    </lineage>
</organism>
<evidence type="ECO:0000313" key="2">
    <source>
        <dbReference type="Proteomes" id="UP000499080"/>
    </source>
</evidence>
<proteinExistence type="predicted"/>
<dbReference type="Proteomes" id="UP000499080">
    <property type="component" value="Unassembled WGS sequence"/>
</dbReference>
<sequence>MTRTTPELAPPSPNFHTTPVEGCLTGVKFNVHQTQRRDGCSVQSSFEPGHHYHHHFATITITTLPALPSGDAITIEPSNVPNCVSKGKSEVIRDIMKNVLRMRKDMAEIWRCFDDPMGHIYTQEPSL</sequence>
<name>A0A4Y2PSQ8_ARAVE</name>